<reference evidence="1" key="1">
    <citation type="submission" date="2020-05" db="EMBL/GenBank/DDBJ databases">
        <title>Large-scale comparative analyses of tick genomes elucidate their genetic diversity and vector capacities.</title>
        <authorList>
            <person name="Jia N."/>
            <person name="Wang J."/>
            <person name="Shi W."/>
            <person name="Du L."/>
            <person name="Sun Y."/>
            <person name="Zhan W."/>
            <person name="Jiang J."/>
            <person name="Wang Q."/>
            <person name="Zhang B."/>
            <person name="Ji P."/>
            <person name="Sakyi L.B."/>
            <person name="Cui X."/>
            <person name="Yuan T."/>
            <person name="Jiang B."/>
            <person name="Yang W."/>
            <person name="Lam T.T.-Y."/>
            <person name="Chang Q."/>
            <person name="Ding S."/>
            <person name="Wang X."/>
            <person name="Zhu J."/>
            <person name="Ruan X."/>
            <person name="Zhao L."/>
            <person name="Wei J."/>
            <person name="Que T."/>
            <person name="Du C."/>
            <person name="Cheng J."/>
            <person name="Dai P."/>
            <person name="Han X."/>
            <person name="Huang E."/>
            <person name="Gao Y."/>
            <person name="Liu J."/>
            <person name="Shao H."/>
            <person name="Ye R."/>
            <person name="Li L."/>
            <person name="Wei W."/>
            <person name="Wang X."/>
            <person name="Wang C."/>
            <person name="Yang T."/>
            <person name="Huo Q."/>
            <person name="Li W."/>
            <person name="Guo W."/>
            <person name="Chen H."/>
            <person name="Zhou L."/>
            <person name="Ni X."/>
            <person name="Tian J."/>
            <person name="Zhou Y."/>
            <person name="Sheng Y."/>
            <person name="Liu T."/>
            <person name="Pan Y."/>
            <person name="Xia L."/>
            <person name="Li J."/>
            <person name="Zhao F."/>
            <person name="Cao W."/>
        </authorList>
    </citation>
    <scope>NUCLEOTIDE SEQUENCE</scope>
    <source>
        <strain evidence="1">Dsil-2018</strain>
    </source>
</reference>
<dbReference type="Proteomes" id="UP000821865">
    <property type="component" value="Chromosome 7"/>
</dbReference>
<name>A0ACB8CEW1_DERSI</name>
<sequence>MIFSQVMAAEIYRTIGGVFLPKHFSDEAVLSTLAYRPQPGDLFIVSYPKCGTTWMQNIVYNILMDAEEPKDFLQQALQLPFLEMQGAEAAVYAPKPAAFKTHLSFQKNPYSPEAKYIYIARNPYDCCVSFYYHTKNIPLYQFENGTFDEFFEIFLQGRVDFGDYFENVLSCTTTAIGVFQGPKVPNFVRYGVTLIPCRLCSKQIDVCQQCGRVGRRKDVCPTPTIKTFLACRTSEPQGRPSLYPKIPNVQGDIQDPLRSVQSTMGALTGRTPAAVGERFPATRQAASYVKVKDPIGEPRAKIQRQQLLQEKPQQENVTIACEKPTRPLRQENAALRTTINNLSREITEIPSRETHAKHKKDRGNNHNTQETAVEEPALKKRALKATRKQTENDRIDNLETKFEARFTELEQLITANSAAVTAMKQTLETYQAENTNRFAYIERTLQPIVSHPTFAPLFAHIHSTREPRTRQRNHGRQRNSSSRHNSMAVELGHKGPPHGGGLCTLVMKGLTFVEQEPQSNINVEHTLTEIIPGKKRKGSIFQLNVYSNSSQRKQRFKTLLHRASTAADRNTLIARINDKYLPTTPTEQHVPYGGLPNAKLDCVIDVEEAAAKSYDQDQQLWAIQQVLGALETQEPSEPAMASGQPRRVTATS</sequence>
<gene>
    <name evidence="1" type="ORF">HPB49_011263</name>
</gene>
<evidence type="ECO:0000313" key="2">
    <source>
        <dbReference type="Proteomes" id="UP000821865"/>
    </source>
</evidence>
<dbReference type="EMBL" id="CM023476">
    <property type="protein sequence ID" value="KAH7941231.1"/>
    <property type="molecule type" value="Genomic_DNA"/>
</dbReference>
<accession>A0ACB8CEW1</accession>
<organism evidence="1 2">
    <name type="scientific">Dermacentor silvarum</name>
    <name type="common">Tick</name>
    <dbReference type="NCBI Taxonomy" id="543639"/>
    <lineage>
        <taxon>Eukaryota</taxon>
        <taxon>Metazoa</taxon>
        <taxon>Ecdysozoa</taxon>
        <taxon>Arthropoda</taxon>
        <taxon>Chelicerata</taxon>
        <taxon>Arachnida</taxon>
        <taxon>Acari</taxon>
        <taxon>Parasitiformes</taxon>
        <taxon>Ixodida</taxon>
        <taxon>Ixodoidea</taxon>
        <taxon>Ixodidae</taxon>
        <taxon>Rhipicephalinae</taxon>
        <taxon>Dermacentor</taxon>
    </lineage>
</organism>
<evidence type="ECO:0000313" key="1">
    <source>
        <dbReference type="EMBL" id="KAH7941231.1"/>
    </source>
</evidence>
<protein>
    <submittedName>
        <fullName evidence="1">Uncharacterized protein</fullName>
    </submittedName>
</protein>
<proteinExistence type="predicted"/>
<keyword evidence="2" id="KW-1185">Reference proteome</keyword>
<comment type="caution">
    <text evidence="1">The sequence shown here is derived from an EMBL/GenBank/DDBJ whole genome shotgun (WGS) entry which is preliminary data.</text>
</comment>